<dbReference type="EMBL" id="SRLO01002025">
    <property type="protein sequence ID" value="TNN34178.1"/>
    <property type="molecule type" value="Genomic_DNA"/>
</dbReference>
<evidence type="ECO:0000313" key="2">
    <source>
        <dbReference type="EMBL" id="TNN34178.1"/>
    </source>
</evidence>
<dbReference type="AlphaFoldDB" id="A0A4Z2EZH6"/>
<reference evidence="2 3" key="1">
    <citation type="submission" date="2019-03" db="EMBL/GenBank/DDBJ databases">
        <title>First draft genome of Liparis tanakae, snailfish: a comprehensive survey of snailfish specific genes.</title>
        <authorList>
            <person name="Kim W."/>
            <person name="Song I."/>
            <person name="Jeong J.-H."/>
            <person name="Kim D."/>
            <person name="Kim S."/>
            <person name="Ryu S."/>
            <person name="Song J.Y."/>
            <person name="Lee S.K."/>
        </authorList>
    </citation>
    <scope>NUCLEOTIDE SEQUENCE [LARGE SCALE GENOMIC DNA]</scope>
    <source>
        <tissue evidence="2">Muscle</tissue>
    </source>
</reference>
<gene>
    <name evidence="2" type="ORF">EYF80_055662</name>
</gene>
<protein>
    <submittedName>
        <fullName evidence="2">Uncharacterized protein</fullName>
    </submittedName>
</protein>
<evidence type="ECO:0000313" key="3">
    <source>
        <dbReference type="Proteomes" id="UP000314294"/>
    </source>
</evidence>
<feature type="signal peptide" evidence="1">
    <location>
        <begin position="1"/>
        <end position="19"/>
    </location>
</feature>
<evidence type="ECO:0000256" key="1">
    <source>
        <dbReference type="SAM" id="SignalP"/>
    </source>
</evidence>
<sequence>MDLAARCLCVLSCLGAVLAIDLEAIDPGYYVESGGTSEPIDYKDPCKAEAAALHLLMWK</sequence>
<comment type="caution">
    <text evidence="2">The sequence shown here is derived from an EMBL/GenBank/DDBJ whole genome shotgun (WGS) entry which is preliminary data.</text>
</comment>
<keyword evidence="3" id="KW-1185">Reference proteome</keyword>
<organism evidence="2 3">
    <name type="scientific">Liparis tanakae</name>
    <name type="common">Tanaka's snailfish</name>
    <dbReference type="NCBI Taxonomy" id="230148"/>
    <lineage>
        <taxon>Eukaryota</taxon>
        <taxon>Metazoa</taxon>
        <taxon>Chordata</taxon>
        <taxon>Craniata</taxon>
        <taxon>Vertebrata</taxon>
        <taxon>Euteleostomi</taxon>
        <taxon>Actinopterygii</taxon>
        <taxon>Neopterygii</taxon>
        <taxon>Teleostei</taxon>
        <taxon>Neoteleostei</taxon>
        <taxon>Acanthomorphata</taxon>
        <taxon>Eupercaria</taxon>
        <taxon>Perciformes</taxon>
        <taxon>Cottioidei</taxon>
        <taxon>Cottales</taxon>
        <taxon>Liparidae</taxon>
        <taxon>Liparis</taxon>
    </lineage>
</organism>
<proteinExistence type="predicted"/>
<dbReference type="Proteomes" id="UP000314294">
    <property type="component" value="Unassembled WGS sequence"/>
</dbReference>
<feature type="chain" id="PRO_5021199560" evidence="1">
    <location>
        <begin position="20"/>
        <end position="59"/>
    </location>
</feature>
<keyword evidence="1" id="KW-0732">Signal</keyword>
<accession>A0A4Z2EZH6</accession>
<name>A0A4Z2EZH6_9TELE</name>